<dbReference type="InterPro" id="IPR045584">
    <property type="entry name" value="Pilin-like"/>
</dbReference>
<organism evidence="2 3">
    <name type="scientific">Lysobacter defluvii IMMIB APB-9 = DSM 18482</name>
    <dbReference type="NCBI Taxonomy" id="1385515"/>
    <lineage>
        <taxon>Bacteria</taxon>
        <taxon>Pseudomonadati</taxon>
        <taxon>Pseudomonadota</taxon>
        <taxon>Gammaproteobacteria</taxon>
        <taxon>Lysobacterales</taxon>
        <taxon>Lysobacteraceae</taxon>
        <taxon>Novilysobacter</taxon>
    </lineage>
</organism>
<dbReference type="GO" id="GO:0015627">
    <property type="term" value="C:type II protein secretion system complex"/>
    <property type="evidence" value="ECO:0007669"/>
    <property type="project" value="InterPro"/>
</dbReference>
<dbReference type="SUPFAM" id="SSF54523">
    <property type="entry name" value="Pili subunits"/>
    <property type="match status" value="1"/>
</dbReference>
<dbReference type="Pfam" id="PF02501">
    <property type="entry name" value="T2SSI"/>
    <property type="match status" value="1"/>
</dbReference>
<accession>A0A0A0M5L2</accession>
<evidence type="ECO:0000313" key="2">
    <source>
        <dbReference type="EMBL" id="KGO97474.1"/>
    </source>
</evidence>
<dbReference type="Proteomes" id="UP000030003">
    <property type="component" value="Unassembled WGS sequence"/>
</dbReference>
<dbReference type="RefSeq" id="WP_036140203.1">
    <property type="nucleotide sequence ID" value="NZ_AVBH01000417.1"/>
</dbReference>
<dbReference type="AlphaFoldDB" id="A0A0A0M5L2"/>
<name>A0A0A0M5L2_9GAMM</name>
<evidence type="ECO:0000313" key="3">
    <source>
        <dbReference type="Proteomes" id="UP000030003"/>
    </source>
</evidence>
<feature type="non-terminal residue" evidence="2">
    <location>
        <position position="1"/>
    </location>
</feature>
<feature type="domain" description="Type II secretion system protein GspI C-terminal" evidence="1">
    <location>
        <begin position="15"/>
        <end position="56"/>
    </location>
</feature>
<dbReference type="InterPro" id="IPR003413">
    <property type="entry name" value="T2SS_GspI_C"/>
</dbReference>
<dbReference type="EMBL" id="AVBH01000417">
    <property type="protein sequence ID" value="KGO97474.1"/>
    <property type="molecule type" value="Genomic_DNA"/>
</dbReference>
<gene>
    <name evidence="2" type="ORF">N791_08420</name>
</gene>
<comment type="caution">
    <text evidence="2">The sequence shown here is derived from an EMBL/GenBank/DDBJ whole genome shotgun (WGS) entry which is preliminary data.</text>
</comment>
<sequence length="64" mass="6721">EAALLDESALVAGGGRVQLGGRGWEWERRLEPAPVEGLVRVRVDVRAAGGGQVLASAGLLRESR</sequence>
<protein>
    <submittedName>
        <fullName evidence="2">General secretion pathway protein GspI</fullName>
    </submittedName>
</protein>
<evidence type="ECO:0000259" key="1">
    <source>
        <dbReference type="Pfam" id="PF02501"/>
    </source>
</evidence>
<keyword evidence="3" id="KW-1185">Reference proteome</keyword>
<dbReference type="STRING" id="1385515.GCA_000423325_00548"/>
<proteinExistence type="predicted"/>
<dbReference type="GO" id="GO:0015628">
    <property type="term" value="P:protein secretion by the type II secretion system"/>
    <property type="evidence" value="ECO:0007669"/>
    <property type="project" value="InterPro"/>
</dbReference>
<reference evidence="2 3" key="1">
    <citation type="submission" date="2013-08" db="EMBL/GenBank/DDBJ databases">
        <title>Genomic analysis of Lysobacter defluvii.</title>
        <authorList>
            <person name="Wang Q."/>
            <person name="Wang G."/>
        </authorList>
    </citation>
    <scope>NUCLEOTIDE SEQUENCE [LARGE SCALE GENOMIC DNA]</scope>
    <source>
        <strain evidence="2 3">IMMIB APB-9</strain>
    </source>
</reference>
<dbReference type="Gene3D" id="3.30.1300.30">
    <property type="entry name" value="GSPII I/J protein-like"/>
    <property type="match status" value="1"/>
</dbReference>